<evidence type="ECO:0000313" key="12">
    <source>
        <dbReference type="EMBL" id="SNT05089.1"/>
    </source>
</evidence>
<gene>
    <name evidence="11" type="ORF">SAMN05216189_100134</name>
    <name evidence="12" type="ORF">SAMN06295949_112142</name>
</gene>
<protein>
    <submittedName>
        <fullName evidence="11">L-cystine ABC transporter membrane protein /Diaminopimelate ABC transporter membrane protein</fullName>
    </submittedName>
</protein>
<dbReference type="PROSITE" id="PS50928">
    <property type="entry name" value="ABC_TM1"/>
    <property type="match status" value="1"/>
</dbReference>
<keyword evidence="5 9" id="KW-0812">Transmembrane</keyword>
<reference evidence="11 14" key="1">
    <citation type="submission" date="2016-10" db="EMBL/GenBank/DDBJ databases">
        <authorList>
            <person name="de Groot N.N."/>
        </authorList>
    </citation>
    <scope>NUCLEOTIDE SEQUENCE [LARGE SCALE GENOMIC DNA]</scope>
    <source>
        <strain evidence="11 14">CCM 7361</strain>
    </source>
</reference>
<evidence type="ECO:0000256" key="9">
    <source>
        <dbReference type="RuleBase" id="RU363032"/>
    </source>
</evidence>
<evidence type="ECO:0000256" key="6">
    <source>
        <dbReference type="ARBA" id="ARBA00022970"/>
    </source>
</evidence>
<organism evidence="11 14">
    <name type="scientific">Pseudomonas delhiensis</name>
    <dbReference type="NCBI Taxonomy" id="366289"/>
    <lineage>
        <taxon>Bacteria</taxon>
        <taxon>Pseudomonadati</taxon>
        <taxon>Pseudomonadota</taxon>
        <taxon>Gammaproteobacteria</taxon>
        <taxon>Pseudomonadales</taxon>
        <taxon>Pseudomonadaceae</taxon>
        <taxon>Pseudomonas</taxon>
    </lineage>
</organism>
<dbReference type="InterPro" id="IPR043429">
    <property type="entry name" value="ArtM/GltK/GlnP/TcyL/YhdX-like"/>
</dbReference>
<feature type="transmembrane region" description="Helical" evidence="9">
    <location>
        <begin position="91"/>
        <end position="112"/>
    </location>
</feature>
<keyword evidence="8 9" id="KW-0472">Membrane</keyword>
<dbReference type="AlphaFoldDB" id="A0A239JH12"/>
<dbReference type="CDD" id="cd06261">
    <property type="entry name" value="TM_PBP2"/>
    <property type="match status" value="1"/>
</dbReference>
<evidence type="ECO:0000256" key="2">
    <source>
        <dbReference type="ARBA" id="ARBA00010072"/>
    </source>
</evidence>
<comment type="subcellular location">
    <subcellularLocation>
        <location evidence="1">Cell inner membrane</location>
        <topology evidence="1">Multi-pass membrane protein</topology>
    </subcellularLocation>
    <subcellularLocation>
        <location evidence="9">Cell membrane</location>
        <topology evidence="9">Multi-pass membrane protein</topology>
    </subcellularLocation>
</comment>
<dbReference type="InterPro" id="IPR035906">
    <property type="entry name" value="MetI-like_sf"/>
</dbReference>
<feature type="transmembrane region" description="Helical" evidence="9">
    <location>
        <begin position="20"/>
        <end position="44"/>
    </location>
</feature>
<dbReference type="EMBL" id="FNEC01000001">
    <property type="protein sequence ID" value="SDH93381.1"/>
    <property type="molecule type" value="Genomic_DNA"/>
</dbReference>
<evidence type="ECO:0000313" key="14">
    <source>
        <dbReference type="Proteomes" id="UP000199693"/>
    </source>
</evidence>
<dbReference type="InterPro" id="IPR010065">
    <property type="entry name" value="AA_ABC_transptr_permease_3TM"/>
</dbReference>
<dbReference type="SUPFAM" id="SSF161098">
    <property type="entry name" value="MetI-like"/>
    <property type="match status" value="1"/>
</dbReference>
<evidence type="ECO:0000256" key="1">
    <source>
        <dbReference type="ARBA" id="ARBA00004429"/>
    </source>
</evidence>
<keyword evidence="13" id="KW-1185">Reference proteome</keyword>
<evidence type="ECO:0000256" key="7">
    <source>
        <dbReference type="ARBA" id="ARBA00022989"/>
    </source>
</evidence>
<comment type="similarity">
    <text evidence="2">Belongs to the binding-protein-dependent transport system permease family. HisMQ subfamily.</text>
</comment>
<evidence type="ECO:0000256" key="4">
    <source>
        <dbReference type="ARBA" id="ARBA00022475"/>
    </source>
</evidence>
<keyword evidence="4" id="KW-1003">Cell membrane</keyword>
<evidence type="ECO:0000313" key="13">
    <source>
        <dbReference type="Proteomes" id="UP000198309"/>
    </source>
</evidence>
<dbReference type="GO" id="GO:0015184">
    <property type="term" value="F:L-cystine transmembrane transporter activity"/>
    <property type="evidence" value="ECO:0007669"/>
    <property type="project" value="TreeGrafter"/>
</dbReference>
<dbReference type="FunFam" id="1.10.3720.10:FF:000009">
    <property type="entry name" value="Amino acid ABC transporter permease"/>
    <property type="match status" value="1"/>
</dbReference>
<dbReference type="Proteomes" id="UP000198309">
    <property type="component" value="Unassembled WGS sequence"/>
</dbReference>
<name>A0A239JH12_9PSED</name>
<proteinExistence type="inferred from homology"/>
<keyword evidence="3 9" id="KW-0813">Transport</keyword>
<dbReference type="PANTHER" id="PTHR30614:SF0">
    <property type="entry name" value="L-CYSTINE TRANSPORT SYSTEM PERMEASE PROTEIN TCYL"/>
    <property type="match status" value="1"/>
</dbReference>
<dbReference type="NCBIfam" id="NF011680">
    <property type="entry name" value="PRK15100.1"/>
    <property type="match status" value="1"/>
</dbReference>
<evidence type="ECO:0000256" key="3">
    <source>
        <dbReference type="ARBA" id="ARBA00022448"/>
    </source>
</evidence>
<keyword evidence="6" id="KW-0029">Amino-acid transport</keyword>
<evidence type="ECO:0000256" key="8">
    <source>
        <dbReference type="ARBA" id="ARBA00023136"/>
    </source>
</evidence>
<dbReference type="InterPro" id="IPR000515">
    <property type="entry name" value="MetI-like"/>
</dbReference>
<sequence length="224" mass="24685">MIDESLQLALDSAPFLLKGAVFTVVLSVGGMFFGLLLGFVLALARLYGHAVFSWLARIYVSFFRGTPLLVQLFMIYYGLPQLGLELDPLPAALIGFSLNMAAYVCEILRAAIGSIDRGQWEAASSIGMTRAQTLRRVVLPQAARTALPPLGNSFISLVKDTALAATIQVPELFRQAQLITARTFEVFTMYLTAALIYWVLASVLAHLQNRLEARVNRHDQEHEA</sequence>
<evidence type="ECO:0000313" key="11">
    <source>
        <dbReference type="EMBL" id="SDH93381.1"/>
    </source>
</evidence>
<dbReference type="NCBIfam" id="TIGR01726">
    <property type="entry name" value="HEQRo_perm_3TM"/>
    <property type="match status" value="1"/>
</dbReference>
<dbReference type="EMBL" id="FZPC01000012">
    <property type="protein sequence ID" value="SNT05089.1"/>
    <property type="molecule type" value="Genomic_DNA"/>
</dbReference>
<feature type="transmembrane region" description="Helical" evidence="9">
    <location>
        <begin position="187"/>
        <end position="207"/>
    </location>
</feature>
<dbReference type="Gene3D" id="1.10.3720.10">
    <property type="entry name" value="MetI-like"/>
    <property type="match status" value="1"/>
</dbReference>
<dbReference type="Pfam" id="PF00528">
    <property type="entry name" value="BPD_transp_1"/>
    <property type="match status" value="1"/>
</dbReference>
<feature type="transmembrane region" description="Helical" evidence="9">
    <location>
        <begin position="56"/>
        <end position="79"/>
    </location>
</feature>
<feature type="domain" description="ABC transmembrane type-1" evidence="10">
    <location>
        <begin position="20"/>
        <end position="208"/>
    </location>
</feature>
<evidence type="ECO:0000256" key="5">
    <source>
        <dbReference type="ARBA" id="ARBA00022692"/>
    </source>
</evidence>
<dbReference type="GO" id="GO:0043190">
    <property type="term" value="C:ATP-binding cassette (ABC) transporter complex"/>
    <property type="evidence" value="ECO:0007669"/>
    <property type="project" value="InterPro"/>
</dbReference>
<dbReference type="PANTHER" id="PTHR30614">
    <property type="entry name" value="MEMBRANE COMPONENT OF AMINO ACID ABC TRANSPORTER"/>
    <property type="match status" value="1"/>
</dbReference>
<accession>A0A239JH12</accession>
<dbReference type="Proteomes" id="UP000199693">
    <property type="component" value="Unassembled WGS sequence"/>
</dbReference>
<evidence type="ECO:0000259" key="10">
    <source>
        <dbReference type="PROSITE" id="PS50928"/>
    </source>
</evidence>
<keyword evidence="7 9" id="KW-1133">Transmembrane helix</keyword>
<reference evidence="12 13" key="2">
    <citation type="submission" date="2017-06" db="EMBL/GenBank/DDBJ databases">
        <authorList>
            <person name="Varghese N."/>
            <person name="Submissions S."/>
        </authorList>
    </citation>
    <scope>NUCLEOTIDE SEQUENCE [LARGE SCALE GENOMIC DNA]</scope>
    <source>
        <strain evidence="12 13">RLD-1</strain>
    </source>
</reference>